<dbReference type="HAMAP" id="MF_01385">
    <property type="entry name" value="UreF"/>
    <property type="match status" value="1"/>
</dbReference>
<keyword evidence="5" id="KW-1185">Reference proteome</keyword>
<dbReference type="STRING" id="56484.A0A1Y2FUF1"/>
<protein>
    <submittedName>
        <fullName evidence="4">UreF-domain-containing protein</fullName>
    </submittedName>
</protein>
<dbReference type="PANTHER" id="PTHR33620">
    <property type="entry name" value="UREASE ACCESSORY PROTEIN F"/>
    <property type="match status" value="1"/>
</dbReference>
<dbReference type="AlphaFoldDB" id="A0A1Y2FUF1"/>
<comment type="caution">
    <text evidence="4">The sequence shown here is derived from an EMBL/GenBank/DDBJ whole genome shotgun (WGS) entry which is preliminary data.</text>
</comment>
<sequence>MLEEAENHYLLILSDSALPIGSFAYSSGLESFCHHQRQAGQHDAASSFLDFLYDSLRSITTTTMPFLRAAYREPERCAELDDLFDANTPCVVARRCSIAQGRALLKLLERVFVEADPVTQDASLGNAVVTYRRAITKQACSGHFGVAYGLTGRVLGIGIDKLVYTFLHAHVKAVLSAAVRLSLIGPYESTHILASRQMREALTHAAKLSEAMSTDDCVQTFAMLDVYQGRHELLYSRIFSA</sequence>
<dbReference type="GO" id="GO:0016151">
    <property type="term" value="F:nickel cation binding"/>
    <property type="evidence" value="ECO:0007669"/>
    <property type="project" value="InterPro"/>
</dbReference>
<evidence type="ECO:0000313" key="5">
    <source>
        <dbReference type="Proteomes" id="UP000193685"/>
    </source>
</evidence>
<evidence type="ECO:0000256" key="3">
    <source>
        <dbReference type="ARBA" id="ARBA00046339"/>
    </source>
</evidence>
<evidence type="ECO:0000256" key="2">
    <source>
        <dbReference type="ARBA" id="ARBA00023186"/>
    </source>
</evidence>
<evidence type="ECO:0000256" key="1">
    <source>
        <dbReference type="ARBA" id="ARBA00022988"/>
    </source>
</evidence>
<organism evidence="4 5">
    <name type="scientific">Protomyces lactucae-debilis</name>
    <dbReference type="NCBI Taxonomy" id="2754530"/>
    <lineage>
        <taxon>Eukaryota</taxon>
        <taxon>Fungi</taxon>
        <taxon>Dikarya</taxon>
        <taxon>Ascomycota</taxon>
        <taxon>Taphrinomycotina</taxon>
        <taxon>Taphrinomycetes</taxon>
        <taxon>Taphrinales</taxon>
        <taxon>Protomycetaceae</taxon>
        <taxon>Protomyces</taxon>
    </lineage>
</organism>
<keyword evidence="2" id="KW-0143">Chaperone</keyword>
<dbReference type="PIRSF" id="PIRSF009467">
    <property type="entry name" value="Ureas_acces_UreF"/>
    <property type="match status" value="1"/>
</dbReference>
<accession>A0A1Y2FUF1</accession>
<gene>
    <name evidence="4" type="ORF">BCR37DRAFT_342913</name>
</gene>
<keyword evidence="1" id="KW-0996">Nickel insertion</keyword>
<dbReference type="InterPro" id="IPR002639">
    <property type="entry name" value="UreF"/>
</dbReference>
<dbReference type="OMA" id="NHAKSIC"/>
<dbReference type="RefSeq" id="XP_040728146.1">
    <property type="nucleotide sequence ID" value="XM_040867463.1"/>
</dbReference>
<dbReference type="OrthoDB" id="2550922at2759"/>
<dbReference type="PANTHER" id="PTHR33620:SF1">
    <property type="entry name" value="UREASE ACCESSORY PROTEIN F"/>
    <property type="match status" value="1"/>
</dbReference>
<dbReference type="Proteomes" id="UP000193685">
    <property type="component" value="Unassembled WGS sequence"/>
</dbReference>
<dbReference type="EMBL" id="MCFI01000001">
    <property type="protein sequence ID" value="ORY87651.1"/>
    <property type="molecule type" value="Genomic_DNA"/>
</dbReference>
<reference evidence="4 5" key="1">
    <citation type="submission" date="2016-07" db="EMBL/GenBank/DDBJ databases">
        <title>Pervasive Adenine N6-methylation of Active Genes in Fungi.</title>
        <authorList>
            <consortium name="DOE Joint Genome Institute"/>
            <person name="Mondo S.J."/>
            <person name="Dannebaum R.O."/>
            <person name="Kuo R.C."/>
            <person name="Labutti K."/>
            <person name="Haridas S."/>
            <person name="Kuo A."/>
            <person name="Salamov A."/>
            <person name="Ahrendt S.R."/>
            <person name="Lipzen A."/>
            <person name="Sullivan W."/>
            <person name="Andreopoulos W.B."/>
            <person name="Clum A."/>
            <person name="Lindquist E."/>
            <person name="Daum C."/>
            <person name="Ramamoorthy G.K."/>
            <person name="Gryganskyi A."/>
            <person name="Culley D."/>
            <person name="Magnuson J.K."/>
            <person name="James T.Y."/>
            <person name="O'Malley M.A."/>
            <person name="Stajich J.E."/>
            <person name="Spatafora J.W."/>
            <person name="Visel A."/>
            <person name="Grigoriev I.V."/>
        </authorList>
    </citation>
    <scope>NUCLEOTIDE SEQUENCE [LARGE SCALE GENOMIC DNA]</scope>
    <source>
        <strain evidence="4 5">12-1054</strain>
    </source>
</reference>
<comment type="similarity">
    <text evidence="3">Belongs to the UreF family.</text>
</comment>
<evidence type="ECO:0000313" key="4">
    <source>
        <dbReference type="EMBL" id="ORY87651.1"/>
    </source>
</evidence>
<dbReference type="Pfam" id="PF01730">
    <property type="entry name" value="UreF"/>
    <property type="match status" value="1"/>
</dbReference>
<name>A0A1Y2FUF1_PROLT</name>
<dbReference type="Gene3D" id="1.10.4190.10">
    <property type="entry name" value="Urease accessory protein UreF"/>
    <property type="match status" value="1"/>
</dbReference>
<proteinExistence type="inferred from homology"/>
<dbReference type="InterPro" id="IPR038277">
    <property type="entry name" value="UreF_sf"/>
</dbReference>
<dbReference type="GeneID" id="63784062"/>